<dbReference type="OrthoDB" id="9779233at2"/>
<dbReference type="Pfam" id="PF06966">
    <property type="entry name" value="DUF1295"/>
    <property type="match status" value="1"/>
</dbReference>
<feature type="transmembrane region" description="Helical" evidence="1">
    <location>
        <begin position="110"/>
        <end position="132"/>
    </location>
</feature>
<feature type="transmembrane region" description="Helical" evidence="1">
    <location>
        <begin position="144"/>
        <end position="165"/>
    </location>
</feature>
<keyword evidence="1" id="KW-1133">Transmembrane helix</keyword>
<evidence type="ECO:0000256" key="1">
    <source>
        <dbReference type="SAM" id="Phobius"/>
    </source>
</evidence>
<feature type="transmembrane region" description="Helical" evidence="1">
    <location>
        <begin position="35"/>
        <end position="56"/>
    </location>
</feature>
<protein>
    <submittedName>
        <fullName evidence="2">Uncharacterized protein</fullName>
    </submittedName>
</protein>
<dbReference type="Proteomes" id="UP000058074">
    <property type="component" value="Chromosome"/>
</dbReference>
<sequence length="275" mass="30306">MSDAAILLAVNFVVLIGAILLLWRTAVAIRDVSFIDAFWAFGMVLLAWGAAAQAGFGGLRTQLTLVLVTLWGVRLATHLFLRWRATGEDPRYVRIIGRTMETKGWSWGKTALLSVFLTQAPLLFLTCLPAQLGIWASASFPPATIGWLAKIGMFAALAGIAFETIGDLQLNKFRNDPANKGKVLDTGLWRYTRHPNYFGDALTWWGIWLVAADAGWEIAAASVIGPIFLTFTLTRWSGKALLEKGLHKTRPDYADYVQRTSGFIPWPPKAPATRA</sequence>
<name>A0A0N9U7I2_SPHMC</name>
<evidence type="ECO:0000313" key="3">
    <source>
        <dbReference type="Proteomes" id="UP000058074"/>
    </source>
</evidence>
<reference evidence="2 3" key="1">
    <citation type="journal article" date="2015" name="Genome Announc.">
        <title>Complete Genome Sequence of Polypropylene Glycol- and Polyethylene Glycol-Degrading Sphingopyxis macrogoltabida Strain EY-1.</title>
        <authorList>
            <person name="Ohtsubo Y."/>
            <person name="Nagata Y."/>
            <person name="Numata M."/>
            <person name="Tsuchikane K."/>
            <person name="Hosoyama A."/>
            <person name="Yamazoe A."/>
            <person name="Tsuda M."/>
            <person name="Fujita N."/>
            <person name="Kawai F."/>
        </authorList>
    </citation>
    <scope>NUCLEOTIDE SEQUENCE [LARGE SCALE GENOMIC DNA]</scope>
    <source>
        <strain evidence="2 3">EY-1</strain>
    </source>
</reference>
<dbReference type="PROSITE" id="PS50244">
    <property type="entry name" value="S5A_REDUCTASE"/>
    <property type="match status" value="1"/>
</dbReference>
<proteinExistence type="predicted"/>
<dbReference type="GO" id="GO:0016020">
    <property type="term" value="C:membrane"/>
    <property type="evidence" value="ECO:0007669"/>
    <property type="project" value="TreeGrafter"/>
</dbReference>
<dbReference type="PANTHER" id="PTHR32251:SF17">
    <property type="entry name" value="STEROID 5-ALPHA REDUCTASE C-TERMINAL DOMAIN-CONTAINING PROTEIN"/>
    <property type="match status" value="1"/>
</dbReference>
<dbReference type="RefSeq" id="WP_054586635.1">
    <property type="nucleotide sequence ID" value="NZ_CP012700.1"/>
</dbReference>
<accession>A0A0N9U7I2</accession>
<feature type="transmembrane region" description="Helical" evidence="1">
    <location>
        <begin position="6"/>
        <end position="23"/>
    </location>
</feature>
<dbReference type="InterPro" id="IPR010721">
    <property type="entry name" value="UstE-like"/>
</dbReference>
<dbReference type="PATRIC" id="fig|33050.5.peg.363"/>
<keyword evidence="1" id="KW-0812">Transmembrane</keyword>
<evidence type="ECO:0000313" key="2">
    <source>
        <dbReference type="EMBL" id="ALH79141.1"/>
    </source>
</evidence>
<dbReference type="KEGG" id="smag:AN936_01740"/>
<dbReference type="EMBL" id="CP012700">
    <property type="protein sequence ID" value="ALH79141.1"/>
    <property type="molecule type" value="Genomic_DNA"/>
</dbReference>
<dbReference type="AlphaFoldDB" id="A0A0N9U7I2"/>
<gene>
    <name evidence="2" type="ORF">AN936_01740</name>
</gene>
<organism evidence="2 3">
    <name type="scientific">Sphingopyxis macrogoltabida</name>
    <name type="common">Sphingomonas macrogoltabidus</name>
    <dbReference type="NCBI Taxonomy" id="33050"/>
    <lineage>
        <taxon>Bacteria</taxon>
        <taxon>Pseudomonadati</taxon>
        <taxon>Pseudomonadota</taxon>
        <taxon>Alphaproteobacteria</taxon>
        <taxon>Sphingomonadales</taxon>
        <taxon>Sphingomonadaceae</taxon>
        <taxon>Sphingopyxis</taxon>
    </lineage>
</organism>
<dbReference type="Gene3D" id="1.20.120.1630">
    <property type="match status" value="1"/>
</dbReference>
<keyword evidence="1" id="KW-0472">Membrane</keyword>
<dbReference type="PANTHER" id="PTHR32251">
    <property type="entry name" value="3-OXO-5-ALPHA-STEROID 4-DEHYDROGENASE"/>
    <property type="match status" value="1"/>
</dbReference>